<dbReference type="Gene3D" id="3.40.1440.10">
    <property type="entry name" value="GIY-YIG endonuclease"/>
    <property type="match status" value="1"/>
</dbReference>
<dbReference type="SMART" id="SM00465">
    <property type="entry name" value="GIYc"/>
    <property type="match status" value="1"/>
</dbReference>
<evidence type="ECO:0000259" key="1">
    <source>
        <dbReference type="PROSITE" id="PS50151"/>
    </source>
</evidence>
<dbReference type="InterPro" id="IPR035901">
    <property type="entry name" value="GIY-YIG_endonuc_sf"/>
</dbReference>
<evidence type="ECO:0000259" key="3">
    <source>
        <dbReference type="PROSITE" id="PS50165"/>
    </source>
</evidence>
<proteinExistence type="predicted"/>
<dbReference type="Gene3D" id="3.30.420.340">
    <property type="entry name" value="UvrC, RNAse H endonuclease domain"/>
    <property type="match status" value="1"/>
</dbReference>
<dbReference type="InterPro" id="IPR047296">
    <property type="entry name" value="GIY-YIG_UvrC_Cho"/>
</dbReference>
<evidence type="ECO:0000259" key="2">
    <source>
        <dbReference type="PROSITE" id="PS50164"/>
    </source>
</evidence>
<dbReference type="InterPro" id="IPR038476">
    <property type="entry name" value="UvrC_RNase_H_dom_sf"/>
</dbReference>
<dbReference type="InterPro" id="IPR000305">
    <property type="entry name" value="GIY-YIG_endonuc"/>
</dbReference>
<dbReference type="SUPFAM" id="SSF82771">
    <property type="entry name" value="GIY-YIG endonuclease"/>
    <property type="match status" value="1"/>
</dbReference>
<gene>
    <name evidence="4" type="ORF">A2Z78_00210</name>
</gene>
<dbReference type="InterPro" id="IPR001162">
    <property type="entry name" value="UvrC_RNase_H_dom"/>
</dbReference>
<dbReference type="Proteomes" id="UP000176752">
    <property type="component" value="Unassembled WGS sequence"/>
</dbReference>
<dbReference type="PROSITE" id="PS50151">
    <property type="entry name" value="UVR"/>
    <property type="match status" value="1"/>
</dbReference>
<dbReference type="SUPFAM" id="SSF46600">
    <property type="entry name" value="C-terminal UvrC-binding domain of UvrB"/>
    <property type="match status" value="1"/>
</dbReference>
<evidence type="ECO:0000313" key="4">
    <source>
        <dbReference type="EMBL" id="OGZ17721.1"/>
    </source>
</evidence>
<feature type="domain" description="GIY-YIG" evidence="2">
    <location>
        <begin position="17"/>
        <end position="92"/>
    </location>
</feature>
<dbReference type="InterPro" id="IPR036876">
    <property type="entry name" value="UVR_dom_sf"/>
</dbReference>
<dbReference type="PANTHER" id="PTHR30562">
    <property type="entry name" value="UVRC/OXIDOREDUCTASE"/>
    <property type="match status" value="1"/>
</dbReference>
<dbReference type="PROSITE" id="PS50164">
    <property type="entry name" value="GIY_YIG"/>
    <property type="match status" value="1"/>
</dbReference>
<dbReference type="Pfam" id="PF01541">
    <property type="entry name" value="GIY-YIG"/>
    <property type="match status" value="1"/>
</dbReference>
<organism evidence="4 5">
    <name type="scientific">Candidatus Nealsonbacteria bacterium RBG_13_36_15</name>
    <dbReference type="NCBI Taxonomy" id="1801660"/>
    <lineage>
        <taxon>Bacteria</taxon>
        <taxon>Candidatus Nealsoniibacteriota</taxon>
    </lineage>
</organism>
<dbReference type="PROSITE" id="PS50165">
    <property type="entry name" value="UVRC"/>
    <property type="match status" value="1"/>
</dbReference>
<protein>
    <recommendedName>
        <fullName evidence="6">Excinuclease ABC subunit C</fullName>
    </recommendedName>
</protein>
<dbReference type="GO" id="GO:0009381">
    <property type="term" value="F:excinuclease ABC activity"/>
    <property type="evidence" value="ECO:0007669"/>
    <property type="project" value="InterPro"/>
</dbReference>
<dbReference type="CDD" id="cd10434">
    <property type="entry name" value="GIY-YIG_UvrC_Cho"/>
    <property type="match status" value="1"/>
</dbReference>
<accession>A0A1G2DXD1</accession>
<feature type="domain" description="UvrC family homology region profile" evidence="3">
    <location>
        <begin position="224"/>
        <end position="356"/>
    </location>
</feature>
<evidence type="ECO:0000313" key="5">
    <source>
        <dbReference type="Proteomes" id="UP000176752"/>
    </source>
</evidence>
<dbReference type="Pfam" id="PF02151">
    <property type="entry name" value="UVR"/>
    <property type="match status" value="1"/>
</dbReference>
<dbReference type="PANTHER" id="PTHR30562:SF1">
    <property type="entry name" value="UVRABC SYSTEM PROTEIN C"/>
    <property type="match status" value="1"/>
</dbReference>
<dbReference type="Pfam" id="PF08459">
    <property type="entry name" value="UvrC_RNaseH_dom"/>
    <property type="match status" value="1"/>
</dbReference>
<reference evidence="4 5" key="1">
    <citation type="journal article" date="2016" name="Nat. Commun.">
        <title>Thousands of microbial genomes shed light on interconnected biogeochemical processes in an aquifer system.</title>
        <authorList>
            <person name="Anantharaman K."/>
            <person name="Brown C.T."/>
            <person name="Hug L.A."/>
            <person name="Sharon I."/>
            <person name="Castelle C.J."/>
            <person name="Probst A.J."/>
            <person name="Thomas B.C."/>
            <person name="Singh A."/>
            <person name="Wilkins M.J."/>
            <person name="Karaoz U."/>
            <person name="Brodie E.L."/>
            <person name="Williams K.H."/>
            <person name="Hubbard S.S."/>
            <person name="Banfield J.F."/>
        </authorList>
    </citation>
    <scope>NUCLEOTIDE SEQUENCE [LARGE SCALE GENOMIC DNA]</scope>
</reference>
<feature type="domain" description="UVR" evidence="1">
    <location>
        <begin position="202"/>
        <end position="237"/>
    </location>
</feature>
<dbReference type="GO" id="GO:0009380">
    <property type="term" value="C:excinuclease repair complex"/>
    <property type="evidence" value="ECO:0007669"/>
    <property type="project" value="TreeGrafter"/>
</dbReference>
<name>A0A1G2DXD1_9BACT</name>
<sequence length="434" mass="51261">MEKFKFLKKDKISKLPKISGVYAFKKDGKFLYIGKATDIKKRVKNHFSRPGFRGSLFINEAEKIGYLRTNSEIEALILEANLIKKHQPKYNVLWKDDKNYFFVAITKENFPRIFVTHQIKLKLKIRSWKSRIEFIGPFVEGSALKKTLKILRKIFPYYTLKKHPKNLCLWCQLNLCPGPNPNFQEYKKNINSLIAVLKGKKQAVLKGLKKEMKRTSALEKFERAAKIRDQIRILERIFAHAKIFEEESIPLNLKKYWSKTEKILKNLFKTNKRIFRIEAYDVSNIQGKEATGSMVVFIKGLPNKNFYRKFKIKTIDKPNDIAMIKEIIKRRLKHSEWPFADLILIDGGKAQFNAVRLTIDNFKKNLRDKQLTVPVIALAKRKNELYLENRKNPILLENLPREIFNLILQLRDEAHRFAISYHRKLRRIDLKSQL</sequence>
<dbReference type="InterPro" id="IPR050066">
    <property type="entry name" value="UvrABC_protein_C"/>
</dbReference>
<dbReference type="GO" id="GO:0006289">
    <property type="term" value="P:nucleotide-excision repair"/>
    <property type="evidence" value="ECO:0007669"/>
    <property type="project" value="InterPro"/>
</dbReference>
<dbReference type="Gene3D" id="4.10.860.10">
    <property type="entry name" value="UVR domain"/>
    <property type="match status" value="1"/>
</dbReference>
<dbReference type="EMBL" id="MHLV01000016">
    <property type="protein sequence ID" value="OGZ17721.1"/>
    <property type="molecule type" value="Genomic_DNA"/>
</dbReference>
<dbReference type="InterPro" id="IPR001943">
    <property type="entry name" value="UVR_dom"/>
</dbReference>
<comment type="caution">
    <text evidence="4">The sequence shown here is derived from an EMBL/GenBank/DDBJ whole genome shotgun (WGS) entry which is preliminary data.</text>
</comment>
<evidence type="ECO:0008006" key="6">
    <source>
        <dbReference type="Google" id="ProtNLM"/>
    </source>
</evidence>
<dbReference type="STRING" id="1801660.A2Z78_00210"/>
<dbReference type="AlphaFoldDB" id="A0A1G2DXD1"/>